<dbReference type="GO" id="GO:0008961">
    <property type="term" value="F:phosphatidylglycerol-prolipoprotein diacylglyceryl transferase activity"/>
    <property type="evidence" value="ECO:0007669"/>
    <property type="project" value="UniProtKB-UniRule"/>
</dbReference>
<evidence type="ECO:0000256" key="7">
    <source>
        <dbReference type="HAMAP-Rule" id="MF_01147"/>
    </source>
</evidence>
<keyword evidence="6 7" id="KW-0472">Membrane</keyword>
<reference evidence="10 12" key="2">
    <citation type="submission" date="2017-09" db="EMBL/GenBank/DDBJ databases">
        <title>Bacterial strain isolated from the female urinary microbiota.</title>
        <authorList>
            <person name="Thomas-White K."/>
            <person name="Kumar N."/>
            <person name="Forster S."/>
            <person name="Putonti C."/>
            <person name="Lawley T."/>
            <person name="Wolfe A.J."/>
        </authorList>
    </citation>
    <scope>NUCLEOTIDE SEQUENCE [LARGE SCALE GENOMIC DNA]</scope>
    <source>
        <strain evidence="10 12">UMB0744</strain>
    </source>
</reference>
<gene>
    <name evidence="7" type="primary">lgt</name>
    <name evidence="10" type="ORF">CJ240_03250</name>
    <name evidence="9" type="ORF">HMPREF1862_01314</name>
</gene>
<dbReference type="EMBL" id="PNGC01000001">
    <property type="protein sequence ID" value="PMB90751.1"/>
    <property type="molecule type" value="Genomic_DNA"/>
</dbReference>
<dbReference type="EMBL" id="LSDN01000016">
    <property type="protein sequence ID" value="KXB80324.1"/>
    <property type="molecule type" value="Genomic_DNA"/>
</dbReference>
<comment type="catalytic activity">
    <reaction evidence="7">
        <text>L-cysteinyl-[prolipoprotein] + a 1,2-diacyl-sn-glycero-3-phospho-(1'-sn-glycerol) = an S-1,2-diacyl-sn-glyceryl-L-cysteinyl-[prolipoprotein] + sn-glycerol 1-phosphate + H(+)</text>
        <dbReference type="Rhea" id="RHEA:56712"/>
        <dbReference type="Rhea" id="RHEA-COMP:14679"/>
        <dbReference type="Rhea" id="RHEA-COMP:14680"/>
        <dbReference type="ChEBI" id="CHEBI:15378"/>
        <dbReference type="ChEBI" id="CHEBI:29950"/>
        <dbReference type="ChEBI" id="CHEBI:57685"/>
        <dbReference type="ChEBI" id="CHEBI:64716"/>
        <dbReference type="ChEBI" id="CHEBI:140658"/>
        <dbReference type="EC" id="2.5.1.145"/>
    </reaction>
</comment>
<keyword evidence="4 7" id="KW-0812">Transmembrane</keyword>
<dbReference type="GO" id="GO:0005886">
    <property type="term" value="C:plasma membrane"/>
    <property type="evidence" value="ECO:0007669"/>
    <property type="project" value="UniProtKB-SubCell"/>
</dbReference>
<evidence type="ECO:0000313" key="9">
    <source>
        <dbReference type="EMBL" id="KXB80324.1"/>
    </source>
</evidence>
<comment type="subcellular location">
    <subcellularLocation>
        <location evidence="7">Cell membrane</location>
        <topology evidence="7">Multi-pass membrane protein</topology>
    </subcellularLocation>
</comment>
<name>A0AB34WZ18_9ACTO</name>
<organism evidence="9 11">
    <name type="scientific">Varibaculum cambriense</name>
    <dbReference type="NCBI Taxonomy" id="184870"/>
    <lineage>
        <taxon>Bacteria</taxon>
        <taxon>Bacillati</taxon>
        <taxon>Actinomycetota</taxon>
        <taxon>Actinomycetes</taxon>
        <taxon>Actinomycetales</taxon>
        <taxon>Actinomycetaceae</taxon>
        <taxon>Varibaculum</taxon>
    </lineage>
</organism>
<feature type="binding site" evidence="7">
    <location>
        <position position="141"/>
    </location>
    <ligand>
        <name>a 1,2-diacyl-sn-glycero-3-phospho-(1'-sn-glycerol)</name>
        <dbReference type="ChEBI" id="CHEBI:64716"/>
    </ligand>
</feature>
<dbReference type="HAMAP" id="MF_01147">
    <property type="entry name" value="Lgt"/>
    <property type="match status" value="1"/>
</dbReference>
<feature type="region of interest" description="Disordered" evidence="8">
    <location>
        <begin position="270"/>
        <end position="293"/>
    </location>
</feature>
<evidence type="ECO:0000313" key="11">
    <source>
        <dbReference type="Proteomes" id="UP000070572"/>
    </source>
</evidence>
<proteinExistence type="inferred from homology"/>
<evidence type="ECO:0000256" key="3">
    <source>
        <dbReference type="ARBA" id="ARBA00022679"/>
    </source>
</evidence>
<evidence type="ECO:0000256" key="8">
    <source>
        <dbReference type="SAM" id="MobiDB-lite"/>
    </source>
</evidence>
<feature type="transmembrane region" description="Helical" evidence="7">
    <location>
        <begin position="122"/>
        <end position="140"/>
    </location>
</feature>
<evidence type="ECO:0000256" key="1">
    <source>
        <dbReference type="ARBA" id="ARBA00007150"/>
    </source>
</evidence>
<dbReference type="RefSeq" id="WP_022863920.1">
    <property type="nucleotide sequence ID" value="NZ_CAUPGC010000011.1"/>
</dbReference>
<comment type="function">
    <text evidence="7">Catalyzes the transfer of the diacylglyceryl group from phosphatidylglycerol to the sulfhydryl group of the N-terminal cysteine of a prolipoprotein, the first step in the formation of mature lipoproteins.</text>
</comment>
<dbReference type="Pfam" id="PF01790">
    <property type="entry name" value="LGT"/>
    <property type="match status" value="1"/>
</dbReference>
<evidence type="ECO:0000256" key="6">
    <source>
        <dbReference type="ARBA" id="ARBA00023136"/>
    </source>
</evidence>
<sequence>MNPFFIPSPSQGVWYLGPIPLRAYALAILFGIFLACLWASRRYKARGGDPELIVDLAIWVVPIGIIGARIYHVLSKWQDYFGPTGDPKEIPLIWHGGLAIWGGVIAGTITACLVLRHRQLKIAPVADAIAPAILVGQIFGRLGNYFNQELFGRPTTLPWGLQIDLQHRPLGFEQYATFHPTFLYEMLWNLAAIGALLWIERRFRLRGGMMMGFYLCAYSLGRFWVENLRMDQANQFLGLRINAWTSLLMFALGVVLAVWCHRQNFPRRQGKEAKEDAAEKSDIEAKSISQSRH</sequence>
<evidence type="ECO:0000313" key="10">
    <source>
        <dbReference type="EMBL" id="PMB90751.1"/>
    </source>
</evidence>
<dbReference type="Proteomes" id="UP000070572">
    <property type="component" value="Unassembled WGS sequence"/>
</dbReference>
<feature type="transmembrane region" description="Helical" evidence="7">
    <location>
        <begin position="208"/>
        <end position="225"/>
    </location>
</feature>
<feature type="transmembrane region" description="Helical" evidence="7">
    <location>
        <begin position="92"/>
        <end position="115"/>
    </location>
</feature>
<dbReference type="AlphaFoldDB" id="A0AB34WZ18"/>
<evidence type="ECO:0000313" key="12">
    <source>
        <dbReference type="Proteomes" id="UP000243201"/>
    </source>
</evidence>
<accession>A0AB34WZ18</accession>
<keyword evidence="5 7" id="KW-1133">Transmembrane helix</keyword>
<feature type="compositionally biased region" description="Basic and acidic residues" evidence="8">
    <location>
        <begin position="270"/>
        <end position="285"/>
    </location>
</feature>
<evidence type="ECO:0000256" key="5">
    <source>
        <dbReference type="ARBA" id="ARBA00022989"/>
    </source>
</evidence>
<dbReference type="Proteomes" id="UP000243201">
    <property type="component" value="Unassembled WGS sequence"/>
</dbReference>
<comment type="similarity">
    <text evidence="1 7">Belongs to the Lgt family.</text>
</comment>
<keyword evidence="2 7" id="KW-1003">Cell membrane</keyword>
<evidence type="ECO:0000256" key="4">
    <source>
        <dbReference type="ARBA" id="ARBA00022692"/>
    </source>
</evidence>
<evidence type="ECO:0000256" key="2">
    <source>
        <dbReference type="ARBA" id="ARBA00022475"/>
    </source>
</evidence>
<dbReference type="NCBIfam" id="TIGR00544">
    <property type="entry name" value="lgt"/>
    <property type="match status" value="1"/>
</dbReference>
<keyword evidence="3 7" id="KW-0808">Transferase</keyword>
<dbReference type="GeneID" id="78351851"/>
<comment type="pathway">
    <text evidence="7">Protein modification; lipoprotein biosynthesis (diacylglyceryl transfer).</text>
</comment>
<dbReference type="PANTHER" id="PTHR30589:SF0">
    <property type="entry name" value="PHOSPHATIDYLGLYCEROL--PROLIPOPROTEIN DIACYLGLYCERYL TRANSFERASE"/>
    <property type="match status" value="1"/>
</dbReference>
<feature type="transmembrane region" description="Helical" evidence="7">
    <location>
        <begin position="20"/>
        <end position="40"/>
    </location>
</feature>
<keyword evidence="12" id="KW-1185">Reference proteome</keyword>
<dbReference type="PANTHER" id="PTHR30589">
    <property type="entry name" value="PROLIPOPROTEIN DIACYLGLYCERYL TRANSFERASE"/>
    <property type="match status" value="1"/>
</dbReference>
<dbReference type="InterPro" id="IPR001640">
    <property type="entry name" value="Lgt"/>
</dbReference>
<comment type="caution">
    <text evidence="9">The sequence shown here is derived from an EMBL/GenBank/DDBJ whole genome shotgun (WGS) entry which is preliminary data.</text>
</comment>
<feature type="transmembrane region" description="Helical" evidence="7">
    <location>
        <begin position="182"/>
        <end position="199"/>
    </location>
</feature>
<dbReference type="EC" id="2.5.1.145" evidence="7"/>
<dbReference type="PROSITE" id="PS01311">
    <property type="entry name" value="LGT"/>
    <property type="match status" value="1"/>
</dbReference>
<protein>
    <recommendedName>
        <fullName evidence="7">Phosphatidylglycerol--prolipoprotein diacylglyceryl transferase</fullName>
        <ecNumber evidence="7">2.5.1.145</ecNumber>
    </recommendedName>
</protein>
<reference evidence="9 11" key="1">
    <citation type="submission" date="2016-01" db="EMBL/GenBank/DDBJ databases">
        <authorList>
            <person name="Mitreva M."/>
            <person name="Pepin K.H."/>
            <person name="Mihindukulasuriya K.A."/>
            <person name="Fulton R."/>
            <person name="Fronick C."/>
            <person name="O'Laughlin M."/>
            <person name="Miner T."/>
            <person name="Herter B."/>
            <person name="Rosa B.A."/>
            <person name="Cordes M."/>
            <person name="Tomlinson C."/>
            <person name="Wollam A."/>
            <person name="Palsikar V.B."/>
            <person name="Mardis E.R."/>
            <person name="Wilson R.K."/>
        </authorList>
    </citation>
    <scope>NUCLEOTIDE SEQUENCE [LARGE SCALE GENOMIC DNA]</scope>
    <source>
        <strain evidence="9 11">DNF00696</strain>
    </source>
</reference>
<feature type="transmembrane region" description="Helical" evidence="7">
    <location>
        <begin position="52"/>
        <end position="72"/>
    </location>
</feature>
<dbReference type="GO" id="GO:0042158">
    <property type="term" value="P:lipoprotein biosynthetic process"/>
    <property type="evidence" value="ECO:0007669"/>
    <property type="project" value="UniProtKB-UniRule"/>
</dbReference>
<feature type="transmembrane region" description="Helical" evidence="7">
    <location>
        <begin position="237"/>
        <end position="259"/>
    </location>
</feature>